<reference evidence="6 7" key="1">
    <citation type="journal article" date="2016" name="BMC Genomics">
        <title>Comparative genomics reveals Cyclospora cayetanensis possesses coccidia-like metabolism and invasion components but unique surface antigens.</title>
        <authorList>
            <person name="Liu S."/>
            <person name="Wang L."/>
            <person name="Zheng H."/>
            <person name="Xu Z."/>
            <person name="Roellig D.M."/>
            <person name="Li N."/>
            <person name="Frace M.A."/>
            <person name="Tang K."/>
            <person name="Arrowood M.J."/>
            <person name="Moss D.M."/>
            <person name="Zhang L."/>
            <person name="Feng Y."/>
            <person name="Xiao L."/>
        </authorList>
    </citation>
    <scope>NUCLEOTIDE SEQUENCE [LARGE SCALE GENOMIC DNA]</scope>
    <source>
        <strain evidence="6 7">CHN_HEN01</strain>
    </source>
</reference>
<evidence type="ECO:0000256" key="2">
    <source>
        <dbReference type="ARBA" id="ARBA00022741"/>
    </source>
</evidence>
<gene>
    <name evidence="6" type="ORF">cyc_01286</name>
</gene>
<evidence type="ECO:0000256" key="5">
    <source>
        <dbReference type="RuleBase" id="RU365059"/>
    </source>
</evidence>
<dbReference type="GO" id="GO:0005525">
    <property type="term" value="F:GTP binding"/>
    <property type="evidence" value="ECO:0007669"/>
    <property type="project" value="UniProtKB-KW"/>
</dbReference>
<dbReference type="Proteomes" id="UP000095192">
    <property type="component" value="Unassembled WGS sequence"/>
</dbReference>
<dbReference type="InParanoid" id="A0A1D3D9B4"/>
<evidence type="ECO:0000256" key="3">
    <source>
        <dbReference type="ARBA" id="ARBA00022801"/>
    </source>
</evidence>
<comment type="function">
    <text evidence="5">Small GTPase required for proper localization of RNA polymerase II and III (RNAPII and RNAPIII). May act at an RNAP assembly step prior to nuclear import.</text>
</comment>
<evidence type="ECO:0000313" key="7">
    <source>
        <dbReference type="Proteomes" id="UP000095192"/>
    </source>
</evidence>
<dbReference type="InterPro" id="IPR027417">
    <property type="entry name" value="P-loop_NTPase"/>
</dbReference>
<organism evidence="6 7">
    <name type="scientific">Cyclospora cayetanensis</name>
    <dbReference type="NCBI Taxonomy" id="88456"/>
    <lineage>
        <taxon>Eukaryota</taxon>
        <taxon>Sar</taxon>
        <taxon>Alveolata</taxon>
        <taxon>Apicomplexa</taxon>
        <taxon>Conoidasida</taxon>
        <taxon>Coccidia</taxon>
        <taxon>Eucoccidiorida</taxon>
        <taxon>Eimeriorina</taxon>
        <taxon>Eimeriidae</taxon>
        <taxon>Cyclospora</taxon>
    </lineage>
</organism>
<dbReference type="VEuPathDB" id="ToxoDB:cyc_01286"/>
<dbReference type="Gene3D" id="3.40.50.300">
    <property type="entry name" value="P-loop containing nucleotide triphosphate hydrolases"/>
    <property type="match status" value="2"/>
</dbReference>
<comment type="similarity">
    <text evidence="1 5">Belongs to the GPN-loop GTPase family.</text>
</comment>
<keyword evidence="3 5" id="KW-0378">Hydrolase</keyword>
<keyword evidence="7" id="KW-1185">Reference proteome</keyword>
<protein>
    <recommendedName>
        <fullName evidence="5">GPN-loop GTPase 2</fullName>
    </recommendedName>
</protein>
<name>A0A1D3D9B4_9EIME</name>
<proteinExistence type="inferred from homology"/>
<dbReference type="PANTHER" id="PTHR21231">
    <property type="entry name" value="XPA-BINDING PROTEIN 1-RELATED"/>
    <property type="match status" value="1"/>
</dbReference>
<dbReference type="GO" id="GO:0005737">
    <property type="term" value="C:cytoplasm"/>
    <property type="evidence" value="ECO:0007669"/>
    <property type="project" value="TreeGrafter"/>
</dbReference>
<sequence>MWYGQLVIGPPGSGKSSYCFGMQQMLDALGRRHIVVNLDPMNDLLPYKCDIDVMDLVKGEDVMNAHSLGPNGGKAYTSIYTRKYIHACNLTDVLRFAHSLLPLHFFTCDDLLAFLFTNYLPMIYCMEYLLENVDWLVDKLKAFTNSYVLIDCPGQVELFTHHDALRAIIRHLERLDFRMTAVQVVDSTLCTDAFKHISALLMSLNAQLQLELPHINVLSKVDLLRLHRKDLRFRLEFYADAYDVSALLQAMEDDPHPLGIQEESFVLFLAAATSCAWRFVQQKLLGFSRAVCELVEDFNLVSFLPVCVTDKECMLLVLRAADAANGFAMGNYATNERGYPLQLDTEEERQQMYASTSTRVLRPKRASNKTCSAWELMERLQEKYVDFDPEKDEAPIEEATEAE</sequence>
<dbReference type="SUPFAM" id="SSF52540">
    <property type="entry name" value="P-loop containing nucleoside triphosphate hydrolases"/>
    <property type="match status" value="1"/>
</dbReference>
<dbReference type="InterPro" id="IPR004130">
    <property type="entry name" value="Gpn"/>
</dbReference>
<dbReference type="PANTHER" id="PTHR21231:SF3">
    <property type="entry name" value="GPN-LOOP GTPASE 2"/>
    <property type="match status" value="1"/>
</dbReference>
<dbReference type="FunCoup" id="A0A1D3D9B4">
    <property type="interactions" value="370"/>
</dbReference>
<dbReference type="VEuPathDB" id="ToxoDB:LOC34618317"/>
<dbReference type="EMBL" id="JROU02000198">
    <property type="protein sequence ID" value="OEH80057.1"/>
    <property type="molecule type" value="Genomic_DNA"/>
</dbReference>
<dbReference type="InterPro" id="IPR030231">
    <property type="entry name" value="Gpn2"/>
</dbReference>
<dbReference type="AlphaFoldDB" id="A0A1D3D9B4"/>
<evidence type="ECO:0000256" key="1">
    <source>
        <dbReference type="ARBA" id="ARBA00005290"/>
    </source>
</evidence>
<keyword evidence="2 5" id="KW-0547">Nucleotide-binding</keyword>
<accession>A0A1D3D9B4</accession>
<evidence type="ECO:0000313" key="6">
    <source>
        <dbReference type="EMBL" id="OEH80057.1"/>
    </source>
</evidence>
<comment type="caution">
    <text evidence="6">The sequence shown here is derived from an EMBL/GenBank/DDBJ whole genome shotgun (WGS) entry which is preliminary data.</text>
</comment>
<comment type="subunit">
    <text evidence="5">Binds to RNA polymerase II (RNAPII).</text>
</comment>
<keyword evidence="4 5" id="KW-0342">GTP-binding</keyword>
<dbReference type="CDD" id="cd17871">
    <property type="entry name" value="GPN2"/>
    <property type="match status" value="1"/>
</dbReference>
<evidence type="ECO:0000256" key="4">
    <source>
        <dbReference type="ARBA" id="ARBA00023134"/>
    </source>
</evidence>
<dbReference type="GO" id="GO:0003924">
    <property type="term" value="F:GTPase activity"/>
    <property type="evidence" value="ECO:0007669"/>
    <property type="project" value="TreeGrafter"/>
</dbReference>
<dbReference type="Pfam" id="PF03029">
    <property type="entry name" value="ATP_bind_1"/>
    <property type="match status" value="2"/>
</dbReference>